<name>A0A379B7Q7_9PAST</name>
<proteinExistence type="predicted"/>
<feature type="chain" id="PRO_5017003480" evidence="1">
    <location>
        <begin position="24"/>
        <end position="147"/>
    </location>
</feature>
<keyword evidence="1" id="KW-0732">Signal</keyword>
<reference evidence="2 3" key="1">
    <citation type="submission" date="2018-06" db="EMBL/GenBank/DDBJ databases">
        <authorList>
            <consortium name="Pathogen Informatics"/>
            <person name="Doyle S."/>
        </authorList>
    </citation>
    <scope>NUCLEOTIDE SEQUENCE [LARGE SCALE GENOMIC DNA]</scope>
    <source>
        <strain evidence="2 3">NCTC10699</strain>
    </source>
</reference>
<keyword evidence="3" id="KW-1185">Reference proteome</keyword>
<evidence type="ECO:0000256" key="1">
    <source>
        <dbReference type="SAM" id="SignalP"/>
    </source>
</evidence>
<dbReference type="Gene3D" id="1.20.120.10">
    <property type="entry name" value="Cytochrome c/b562"/>
    <property type="match status" value="1"/>
</dbReference>
<dbReference type="AlphaFoldDB" id="A0A379B7Q7"/>
<organism evidence="2 3">
    <name type="scientific">[Pasteurella] mairii</name>
    <dbReference type="NCBI Taxonomy" id="757"/>
    <lineage>
        <taxon>Bacteria</taxon>
        <taxon>Pseudomonadati</taxon>
        <taxon>Pseudomonadota</taxon>
        <taxon>Gammaproteobacteria</taxon>
        <taxon>Pasteurellales</taxon>
        <taxon>Pasteurellaceae</taxon>
    </lineage>
</organism>
<evidence type="ECO:0000313" key="2">
    <source>
        <dbReference type="EMBL" id="SUB34110.1"/>
    </source>
</evidence>
<accession>A0A379B7Q7</accession>
<evidence type="ECO:0000313" key="3">
    <source>
        <dbReference type="Proteomes" id="UP000254280"/>
    </source>
</evidence>
<dbReference type="EMBL" id="UGSS01000002">
    <property type="protein sequence ID" value="SUB34110.1"/>
    <property type="molecule type" value="Genomic_DNA"/>
</dbReference>
<gene>
    <name evidence="2" type="ORF">NCTC10699_01761</name>
</gene>
<dbReference type="Proteomes" id="UP000254280">
    <property type="component" value="Unassembled WGS sequence"/>
</dbReference>
<dbReference type="OrthoDB" id="5675956at2"/>
<protein>
    <submittedName>
        <fullName evidence="2">Uncharacterized protein</fullName>
    </submittedName>
</protein>
<feature type="signal peptide" evidence="1">
    <location>
        <begin position="1"/>
        <end position="23"/>
    </location>
</feature>
<sequence length="147" mass="15931">MKSLTKTVALTFLAGLLSANVMAAGDNVTERFIDIDGSTYKLTEVSKTGYDFYADELKSNLTSLQQAQGLEQFQSLLSKTKDLALNAKKSLGIPDGLDGRAKRAALNQMTYQEWKLGQLIDSLDTASNQSDLSQAKDAVLFEVASSI</sequence>